<dbReference type="InterPro" id="IPR039808">
    <property type="entry name" value="Cadherin"/>
</dbReference>
<comment type="function">
    <text evidence="12">Cadherins are calcium-dependent cell adhesion proteins.</text>
</comment>
<evidence type="ECO:0000259" key="16">
    <source>
        <dbReference type="PROSITE" id="PS50268"/>
    </source>
</evidence>
<dbReference type="InterPro" id="IPR002126">
    <property type="entry name" value="Cadherin-like_dom"/>
</dbReference>
<keyword evidence="10" id="KW-0245">EGF-like domain</keyword>
<dbReference type="CDD" id="cd11304">
    <property type="entry name" value="Cadherin_repeat"/>
    <property type="match status" value="4"/>
</dbReference>
<dbReference type="PROSITE" id="PS50025">
    <property type="entry name" value="LAM_G_DOMAIN"/>
    <property type="match status" value="1"/>
</dbReference>
<accession>A0A813NJU5</accession>
<evidence type="ECO:0000256" key="10">
    <source>
        <dbReference type="PROSITE-ProRule" id="PRU00076"/>
    </source>
</evidence>
<dbReference type="OrthoDB" id="6252479at2759"/>
<dbReference type="CDD" id="cd00110">
    <property type="entry name" value="LamG"/>
    <property type="match status" value="1"/>
</dbReference>
<dbReference type="PROSITE" id="PS00232">
    <property type="entry name" value="CADHERIN_1"/>
    <property type="match status" value="2"/>
</dbReference>
<evidence type="ECO:0000313" key="18">
    <source>
        <dbReference type="Proteomes" id="UP000663879"/>
    </source>
</evidence>
<evidence type="ECO:0000256" key="8">
    <source>
        <dbReference type="ARBA" id="ARBA00023157"/>
    </source>
</evidence>
<dbReference type="Gene3D" id="4.10.900.10">
    <property type="entry name" value="TCF3-CBD (Catenin binding domain)"/>
    <property type="match status" value="1"/>
</dbReference>
<dbReference type="Gene3D" id="2.10.25.10">
    <property type="entry name" value="Laminin"/>
    <property type="match status" value="1"/>
</dbReference>
<feature type="domain" description="Cadherin" evidence="16">
    <location>
        <begin position="868"/>
        <end position="977"/>
    </location>
</feature>
<dbReference type="EMBL" id="CAJNOC010000277">
    <property type="protein sequence ID" value="CAF0737564.1"/>
    <property type="molecule type" value="Genomic_DNA"/>
</dbReference>
<dbReference type="InterPro" id="IPR001791">
    <property type="entry name" value="Laminin_G"/>
</dbReference>
<protein>
    <submittedName>
        <fullName evidence="17">Uncharacterized protein</fullName>
    </submittedName>
</protein>
<feature type="disulfide bond" evidence="10">
    <location>
        <begin position="1386"/>
        <end position="1395"/>
    </location>
</feature>
<evidence type="ECO:0000313" key="17">
    <source>
        <dbReference type="EMBL" id="CAF0737564.1"/>
    </source>
</evidence>
<evidence type="ECO:0000256" key="11">
    <source>
        <dbReference type="RuleBase" id="RU003318"/>
    </source>
</evidence>
<dbReference type="SMART" id="SM00112">
    <property type="entry name" value="CA"/>
    <property type="match status" value="7"/>
</dbReference>
<keyword evidence="6 13" id="KW-1133">Transmembrane helix</keyword>
<dbReference type="InterPro" id="IPR027397">
    <property type="entry name" value="Catenin-bd_sf"/>
</dbReference>
<dbReference type="Gene3D" id="2.60.40.60">
    <property type="entry name" value="Cadherins"/>
    <property type="match status" value="7"/>
</dbReference>
<dbReference type="InterPro" id="IPR000233">
    <property type="entry name" value="Cadherin_Y-type_LIR"/>
</dbReference>
<evidence type="ECO:0000256" key="2">
    <source>
        <dbReference type="ARBA" id="ARBA00022692"/>
    </source>
</evidence>
<feature type="domain" description="Cadherin" evidence="16">
    <location>
        <begin position="87"/>
        <end position="180"/>
    </location>
</feature>
<feature type="domain" description="Cadherin" evidence="16">
    <location>
        <begin position="317"/>
        <end position="415"/>
    </location>
</feature>
<dbReference type="InterPro" id="IPR015919">
    <property type="entry name" value="Cadherin-like_sf"/>
</dbReference>
<dbReference type="Gene3D" id="2.60.120.200">
    <property type="match status" value="1"/>
</dbReference>
<dbReference type="InterPro" id="IPR020894">
    <property type="entry name" value="Cadherin_CS"/>
</dbReference>
<dbReference type="PANTHER" id="PTHR24027:SF422">
    <property type="entry name" value="CADHERIN DOMAIN-CONTAINING PROTEIN"/>
    <property type="match status" value="1"/>
</dbReference>
<evidence type="ECO:0000256" key="3">
    <source>
        <dbReference type="ARBA" id="ARBA00022729"/>
    </source>
</evidence>
<keyword evidence="7 13" id="KW-0472">Membrane</keyword>
<feature type="transmembrane region" description="Helical" evidence="13">
    <location>
        <begin position="21"/>
        <end position="41"/>
    </location>
</feature>
<proteinExistence type="predicted"/>
<dbReference type="GO" id="GO:0045296">
    <property type="term" value="F:cadherin binding"/>
    <property type="evidence" value="ECO:0007669"/>
    <property type="project" value="TreeGrafter"/>
</dbReference>
<dbReference type="GO" id="GO:0016477">
    <property type="term" value="P:cell migration"/>
    <property type="evidence" value="ECO:0007669"/>
    <property type="project" value="TreeGrafter"/>
</dbReference>
<reference evidence="17" key="1">
    <citation type="submission" date="2021-02" db="EMBL/GenBank/DDBJ databases">
        <authorList>
            <person name="Nowell W R."/>
        </authorList>
    </citation>
    <scope>NUCLEOTIDE SEQUENCE</scope>
    <source>
        <strain evidence="17">Ploen Becks lab</strain>
    </source>
</reference>
<evidence type="ECO:0000256" key="9">
    <source>
        <dbReference type="PROSITE-ProRule" id="PRU00043"/>
    </source>
</evidence>
<evidence type="ECO:0000259" key="15">
    <source>
        <dbReference type="PROSITE" id="PS50026"/>
    </source>
</evidence>
<keyword evidence="18" id="KW-1185">Reference proteome</keyword>
<dbReference type="Pfam" id="PF00028">
    <property type="entry name" value="Cadherin"/>
    <property type="match status" value="1"/>
</dbReference>
<feature type="domain" description="Cadherin" evidence="16">
    <location>
        <begin position="647"/>
        <end position="757"/>
    </location>
</feature>
<dbReference type="SMART" id="SM00282">
    <property type="entry name" value="LamG"/>
    <property type="match status" value="1"/>
</dbReference>
<evidence type="ECO:0000256" key="13">
    <source>
        <dbReference type="SAM" id="Phobius"/>
    </source>
</evidence>
<dbReference type="GO" id="GO:0007156">
    <property type="term" value="P:homophilic cell adhesion via plasma membrane adhesion molecules"/>
    <property type="evidence" value="ECO:0007669"/>
    <property type="project" value="InterPro"/>
</dbReference>
<comment type="caution">
    <text evidence="10">Lacks conserved residue(s) required for the propagation of feature annotation.</text>
</comment>
<sequence length="1785" mass="204322">MDEEDLNKIKNNYKLRPRSSVFSRINMFSFIIINLVCILLSNVAHAQKVCQNYDDFFLNLNKYDPEFDSISYVSKKIRVDKTYEKELIRFKVYDKDYELLNLNNISLFTLSTNNSIFNINPDYGKNEFYLSLNGNLSYNIDNTHRYVVEMTACDTGVPRRCGKALVFVPLMNYNVHAPSYTNPTILVAAVTFNIDQQLGILNSWDLDGDNVNFALDSSNDQTIRNTIQVQSDGRVILKALLTQFSQSFTFYVKLTDDGISCDDSGAPRITKTSIMAVIVRLIEVNMHSPKFIPLPDRNNYCEQTFRAAENSFFRINIAAQDDDTRGENGLITFLAPEITDRSPQNSFNIYNNSQQGRNLNGYVYNLETFDYENPKYGSNIMNIMVIAEDRGLIRRRGYCFMTIEIIDINDNIPVFSQRLYTIYMHEQYKTRQFSYRFIAVDKDSGLNGTVQYFMDPRSNAASLDLFSLDLNGTLTLRENILDKYKDIQMFEFDIYAQDMSPFRNRSESVQVKVIRTTLKLLPPFFSDFPSSAEIRDISEMTTRGSILRNFSISIQTAPANQFLRCLLSPKPNPEWFKFDYVNTNKDLSRNETCSLKIEDPLNYRVAKSMIVYLVAENGNYQMSSTARELKILTIYLKEENINPPKFVTNTIEASVVEGKDDLGKVIAIVKAYDLDLTQPYNTITYEFDSKSNLDQYFSINETTGEIKLINIIQNKKNIPLEVFAKDGANGYNMDSPNRNSIYVDVKVIDINDNEPVFGQSSYQFDVPENAQPGYVIGRLEVSDPDTESYFNYSISDSTFGIRGIFDQTKTKSYSNYRGSAEIYLNNYLDYKKKSVYQLLTFVSDSFFVVNCSLIINVININDRPPEFINTPYIVNIDEGVIPRVPLVTLAAKDEDNLNSNFIFEIYPTPFFSQINEWFNLEPNGQLSLIKELDRDPPFGMEIYKLPVSVAYQSNPSLKSYTTVEIKLRNINDNPPYLLYGSNKPLIIDEERNSGAVELFVDDVDGPGYGKPFTLILQKYQDLFNIQKINCLECQTSEKFQLISTKLLSRENQKIYAIPYSVTDVGGLTRTGFLKLIVGDIDNNPQSDGQKLIKILSIEKNIQPNSFLGTLYVKDKDDWDVSTKTSSKCVQTTGNSIQVETFLRLIGPKNFDNFPRDSMNLQCEVTDKALTTALAKVDFTIDNVEYADMIDLAAIRLLGITPEEFMKKLDLQSQSILERFLIKLVNLFELNQQTDILKLVTVKSYESPEFTNPLLTNEIPSHEPQFYGTDMYFFIRKNNKLISSRRIYDIIWSQIKLFEAQEYTEVKLLFDECKSNAKTCPDKTFCKQNFIPSQKSLTIDANATSFVGLKNELSRDCYCNLEVKQPTCFNGGSLVYSKGGSDYFCNCLDGYEGPRCEFLSITFIYNPSNRAHSYALFDKIEPCDPMRLEFEFTTERPKGLLLFNGPINRDSLYFIAVEIVNKSLLVHIGPNSVSFPDIYVNDKQWHKVDIAWSLNAVQVNLDKCNSQTIYLSNYDEIKNDIQVTDDFRLILGGIPPAISTNHYYYNQLNVFEYEGCVRNLRVNGDLRNLKLRPNEFNSAQNLQQCDCIYLNKCDSNLAPVIRSNEFPWWIIIIILGALACLVLILVLLICCIRKRNKKQPQVVDKPTKADVLDQAERENLINYRVEGGQEKDQENFNIGVMKKPVGPIVQTINTNIVTNGGGTTHDMCSNDQNMIFAYEGEGSEVGSLSSVGSNCEDKDIDLEYLDQWGPKFVKLASIYTRTQDPNGVIDYQNHGYEYTDDYRAPR</sequence>
<dbReference type="GO" id="GO:0016342">
    <property type="term" value="C:catenin complex"/>
    <property type="evidence" value="ECO:0007669"/>
    <property type="project" value="TreeGrafter"/>
</dbReference>
<evidence type="ECO:0000256" key="12">
    <source>
        <dbReference type="RuleBase" id="RU004357"/>
    </source>
</evidence>
<keyword evidence="4" id="KW-0677">Repeat</keyword>
<dbReference type="SUPFAM" id="SSF49313">
    <property type="entry name" value="Cadherin-like"/>
    <property type="match status" value="6"/>
</dbReference>
<dbReference type="PROSITE" id="PS00022">
    <property type="entry name" value="EGF_1"/>
    <property type="match status" value="1"/>
</dbReference>
<evidence type="ECO:0000259" key="14">
    <source>
        <dbReference type="PROSITE" id="PS50025"/>
    </source>
</evidence>
<organism evidence="17 18">
    <name type="scientific">Brachionus calyciflorus</name>
    <dbReference type="NCBI Taxonomy" id="104777"/>
    <lineage>
        <taxon>Eukaryota</taxon>
        <taxon>Metazoa</taxon>
        <taxon>Spiralia</taxon>
        <taxon>Gnathifera</taxon>
        <taxon>Rotifera</taxon>
        <taxon>Eurotatoria</taxon>
        <taxon>Monogononta</taxon>
        <taxon>Pseudotrocha</taxon>
        <taxon>Ploima</taxon>
        <taxon>Brachionidae</taxon>
        <taxon>Brachionus</taxon>
    </lineage>
</organism>
<dbReference type="PROSITE" id="PS50268">
    <property type="entry name" value="CADHERIN_2"/>
    <property type="match status" value="8"/>
</dbReference>
<feature type="domain" description="EGF-like" evidence="15">
    <location>
        <begin position="1359"/>
        <end position="1396"/>
    </location>
</feature>
<dbReference type="PANTHER" id="PTHR24027">
    <property type="entry name" value="CADHERIN-23"/>
    <property type="match status" value="1"/>
</dbReference>
<keyword evidence="3" id="KW-0732">Signal</keyword>
<keyword evidence="11" id="KW-0130">Cell adhesion</keyword>
<dbReference type="PROSITE" id="PS01186">
    <property type="entry name" value="EGF_2"/>
    <property type="match status" value="1"/>
</dbReference>
<gene>
    <name evidence="17" type="ORF">OXX778_LOCUS3212</name>
</gene>
<dbReference type="CDD" id="cd00054">
    <property type="entry name" value="EGF_CA"/>
    <property type="match status" value="1"/>
</dbReference>
<dbReference type="SUPFAM" id="SSF49899">
    <property type="entry name" value="Concanavalin A-like lectins/glucanases"/>
    <property type="match status" value="1"/>
</dbReference>
<feature type="domain" description="Cadherin" evidence="16">
    <location>
        <begin position="979"/>
        <end position="1086"/>
    </location>
</feature>
<evidence type="ECO:0000256" key="7">
    <source>
        <dbReference type="ARBA" id="ARBA00023136"/>
    </source>
</evidence>
<dbReference type="InterPro" id="IPR000742">
    <property type="entry name" value="EGF"/>
</dbReference>
<feature type="disulfide bond" evidence="10">
    <location>
        <begin position="1367"/>
        <end position="1384"/>
    </location>
</feature>
<feature type="domain" description="Laminin G" evidence="14">
    <location>
        <begin position="1403"/>
        <end position="1586"/>
    </location>
</feature>
<dbReference type="GO" id="GO:0005509">
    <property type="term" value="F:calcium ion binding"/>
    <property type="evidence" value="ECO:0007669"/>
    <property type="project" value="UniProtKB-UniRule"/>
</dbReference>
<keyword evidence="2 11" id="KW-0812">Transmembrane</keyword>
<feature type="domain" description="Cadherin" evidence="16">
    <location>
        <begin position="205"/>
        <end position="291"/>
    </location>
</feature>
<dbReference type="Pfam" id="PF01049">
    <property type="entry name" value="CADH_Y-type_LIR"/>
    <property type="match status" value="1"/>
</dbReference>
<dbReference type="GO" id="GO:0008013">
    <property type="term" value="F:beta-catenin binding"/>
    <property type="evidence" value="ECO:0007669"/>
    <property type="project" value="TreeGrafter"/>
</dbReference>
<evidence type="ECO:0000256" key="5">
    <source>
        <dbReference type="ARBA" id="ARBA00022837"/>
    </source>
</evidence>
<feature type="domain" description="Cadherin" evidence="16">
    <location>
        <begin position="758"/>
        <end position="867"/>
    </location>
</feature>
<dbReference type="PRINTS" id="PR00205">
    <property type="entry name" value="CADHERIN"/>
</dbReference>
<feature type="transmembrane region" description="Helical" evidence="13">
    <location>
        <begin position="1605"/>
        <end position="1631"/>
    </location>
</feature>
<dbReference type="Pfam" id="PF02210">
    <property type="entry name" value="Laminin_G_2"/>
    <property type="match status" value="1"/>
</dbReference>
<evidence type="ECO:0000256" key="4">
    <source>
        <dbReference type="ARBA" id="ARBA00022737"/>
    </source>
</evidence>
<name>A0A813NJU5_9BILA</name>
<comment type="subcellular location">
    <subcellularLocation>
        <location evidence="11">Cell membrane</location>
        <topology evidence="11">Single-pass type I membrane protein</topology>
    </subcellularLocation>
    <subcellularLocation>
        <location evidence="1">Membrane</location>
        <topology evidence="1">Single-pass membrane protein</topology>
    </subcellularLocation>
</comment>
<dbReference type="InterPro" id="IPR013320">
    <property type="entry name" value="ConA-like_dom_sf"/>
</dbReference>
<feature type="domain" description="Cadherin" evidence="16">
    <location>
        <begin position="416"/>
        <end position="525"/>
    </location>
</feature>
<evidence type="ECO:0000256" key="1">
    <source>
        <dbReference type="ARBA" id="ARBA00004167"/>
    </source>
</evidence>
<dbReference type="PROSITE" id="PS50026">
    <property type="entry name" value="EGF_3"/>
    <property type="match status" value="1"/>
</dbReference>
<comment type="caution">
    <text evidence="17">The sequence shown here is derived from an EMBL/GenBank/DDBJ whole genome shotgun (WGS) entry which is preliminary data.</text>
</comment>
<keyword evidence="8 10" id="KW-1015">Disulfide bond</keyword>
<dbReference type="Proteomes" id="UP000663879">
    <property type="component" value="Unassembled WGS sequence"/>
</dbReference>
<keyword evidence="5 9" id="KW-0106">Calcium</keyword>
<evidence type="ECO:0000256" key="6">
    <source>
        <dbReference type="ARBA" id="ARBA00022989"/>
    </source>
</evidence>